<dbReference type="GO" id="GO:0000155">
    <property type="term" value="F:phosphorelay sensor kinase activity"/>
    <property type="evidence" value="ECO:0007669"/>
    <property type="project" value="InterPro"/>
</dbReference>
<protein>
    <recommendedName>
        <fullName evidence="3">histidine kinase</fullName>
        <ecNumber evidence="3">2.7.13.3</ecNumber>
    </recommendedName>
</protein>
<comment type="catalytic activity">
    <reaction evidence="1">
        <text>ATP + protein L-histidine = ADP + protein N-phospho-L-histidine.</text>
        <dbReference type="EC" id="2.7.13.3"/>
    </reaction>
</comment>
<evidence type="ECO:0000256" key="6">
    <source>
        <dbReference type="ARBA" id="ARBA00022679"/>
    </source>
</evidence>
<evidence type="ECO:0000256" key="1">
    <source>
        <dbReference type="ARBA" id="ARBA00000085"/>
    </source>
</evidence>
<keyword evidence="12" id="KW-0902">Two-component regulatory system</keyword>
<sequence>MTLRLPFQVKLFLSLVVFSSLLLALLGIILFHFMERQLHHDLGQRARVQASEIALMPGLAERVAARDIPGIAHLIQPLRDQSDASYIVIGDVQEQHLYHSESPERLNLPMIGGDNAEVLQGKTIISVRQGGIGVSLRSKAAIFDAQHRVIGIVSVGYLTSYIANINARILWQAGLYGLALLLLLFIFSWTFTRNVKKQMFRLEPKAIALLVLQQKALLEAMYEGVFAVNEEKQLILINRAARELLDIRQDEKQLIGKPLVEVMQTPPGFFALNEAPDNSGRHDMIAVLNQRQVIVNRVAIELEPGSESGWVFSFRDKNDINTLSSQLSQVKHYADNLRIMRHEQLNWTATLVGLLQMQHYDDAMRYIQAQSEGAQKVLDFVSAHFTSPTLCGLLLGKYVSAREKGIELMFDPACRLTRLPPGINETELMSVIGNLLDNAVDATLKALPASASVEVYISDRNQELLIEVADRGCGVDDAMKSHIFEQGFTSKPANDDEIAGSAHGIGLYLVAGYVSQAGGSIEVTDNRPQGTIFSVFIPYATAISSGQKHD</sequence>
<dbReference type="InterPro" id="IPR033463">
    <property type="entry name" value="sCache_3"/>
</dbReference>
<dbReference type="Proteomes" id="UP000190667">
    <property type="component" value="Unassembled WGS sequence"/>
</dbReference>
<dbReference type="InterPro" id="IPR016120">
    <property type="entry name" value="Sig_transdc_His_kin_SpoOB"/>
</dbReference>
<name>A0A1S8YG95_9GAMM</name>
<comment type="subcellular location">
    <subcellularLocation>
        <location evidence="2">Cell membrane</location>
        <topology evidence="2">Multi-pass membrane protein</topology>
    </subcellularLocation>
</comment>
<evidence type="ECO:0000259" key="15">
    <source>
        <dbReference type="PROSITE" id="PS50109"/>
    </source>
</evidence>
<dbReference type="InterPro" id="IPR029151">
    <property type="entry name" value="Sensor-like_sf"/>
</dbReference>
<dbReference type="Pfam" id="PF17203">
    <property type="entry name" value="sCache_3_2"/>
    <property type="match status" value="1"/>
</dbReference>
<dbReference type="Pfam" id="PF02518">
    <property type="entry name" value="HATPase_c"/>
    <property type="match status" value="1"/>
</dbReference>
<keyword evidence="13 14" id="KW-0472">Membrane</keyword>
<evidence type="ECO:0000256" key="8">
    <source>
        <dbReference type="ARBA" id="ARBA00022741"/>
    </source>
</evidence>
<comment type="caution">
    <text evidence="16">The sequence shown here is derived from an EMBL/GenBank/DDBJ whole genome shotgun (WGS) entry which is preliminary data.</text>
</comment>
<evidence type="ECO:0000256" key="7">
    <source>
        <dbReference type="ARBA" id="ARBA00022692"/>
    </source>
</evidence>
<dbReference type="EMBL" id="MRUL01000017">
    <property type="protein sequence ID" value="OON38111.1"/>
    <property type="molecule type" value="Genomic_DNA"/>
</dbReference>
<evidence type="ECO:0000256" key="2">
    <source>
        <dbReference type="ARBA" id="ARBA00004651"/>
    </source>
</evidence>
<feature type="transmembrane region" description="Helical" evidence="14">
    <location>
        <begin position="12"/>
        <end position="33"/>
    </location>
</feature>
<dbReference type="Gene3D" id="3.30.450.20">
    <property type="entry name" value="PAS domain"/>
    <property type="match status" value="2"/>
</dbReference>
<evidence type="ECO:0000256" key="10">
    <source>
        <dbReference type="ARBA" id="ARBA00022840"/>
    </source>
</evidence>
<keyword evidence="7 14" id="KW-0812">Transmembrane</keyword>
<dbReference type="GO" id="GO:0005886">
    <property type="term" value="C:plasma membrane"/>
    <property type="evidence" value="ECO:0007669"/>
    <property type="project" value="UniProtKB-SubCell"/>
</dbReference>
<evidence type="ECO:0000256" key="11">
    <source>
        <dbReference type="ARBA" id="ARBA00022989"/>
    </source>
</evidence>
<evidence type="ECO:0000313" key="17">
    <source>
        <dbReference type="Proteomes" id="UP000190667"/>
    </source>
</evidence>
<dbReference type="InterPro" id="IPR003594">
    <property type="entry name" value="HATPase_dom"/>
</dbReference>
<dbReference type="PANTHER" id="PTHR43547:SF10">
    <property type="entry name" value="SENSOR HISTIDINE KINASE DCUS"/>
    <property type="match status" value="1"/>
</dbReference>
<keyword evidence="8" id="KW-0547">Nucleotide-binding</keyword>
<dbReference type="InterPro" id="IPR000014">
    <property type="entry name" value="PAS"/>
</dbReference>
<dbReference type="SMART" id="SM00387">
    <property type="entry name" value="HATPase_c"/>
    <property type="match status" value="1"/>
</dbReference>
<dbReference type="PRINTS" id="PR00344">
    <property type="entry name" value="BCTRLSENSOR"/>
</dbReference>
<dbReference type="InterPro" id="IPR035965">
    <property type="entry name" value="PAS-like_dom_sf"/>
</dbReference>
<dbReference type="SUPFAM" id="SSF103190">
    <property type="entry name" value="Sensory domain-like"/>
    <property type="match status" value="1"/>
</dbReference>
<feature type="transmembrane region" description="Helical" evidence="14">
    <location>
        <begin position="169"/>
        <end position="191"/>
    </location>
</feature>
<proteinExistence type="predicted"/>
<dbReference type="STRING" id="1926881.BTJ39_19195"/>
<dbReference type="GO" id="GO:0005524">
    <property type="term" value="F:ATP binding"/>
    <property type="evidence" value="ECO:0007669"/>
    <property type="project" value="UniProtKB-KW"/>
</dbReference>
<dbReference type="SUPFAM" id="SSF55874">
    <property type="entry name" value="ATPase domain of HSP90 chaperone/DNA topoisomerase II/histidine kinase"/>
    <property type="match status" value="1"/>
</dbReference>
<dbReference type="Gene3D" id="3.30.565.10">
    <property type="entry name" value="Histidine kinase-like ATPase, C-terminal domain"/>
    <property type="match status" value="1"/>
</dbReference>
<dbReference type="AlphaFoldDB" id="A0A1S8YG95"/>
<dbReference type="SUPFAM" id="SSF55785">
    <property type="entry name" value="PYP-like sensor domain (PAS domain)"/>
    <property type="match status" value="1"/>
</dbReference>
<reference evidence="16 17" key="1">
    <citation type="submission" date="2016-12" db="EMBL/GenBank/DDBJ databases">
        <title>Izhakiella australiana sp. nov. of genus Izhakiella isolated from Australian desert.</title>
        <authorList>
            <person name="Ji M."/>
        </authorList>
    </citation>
    <scope>NUCLEOTIDE SEQUENCE [LARGE SCALE GENOMIC DNA]</scope>
    <source>
        <strain evidence="16 17">D4N98</strain>
    </source>
</reference>
<evidence type="ECO:0000256" key="9">
    <source>
        <dbReference type="ARBA" id="ARBA00022777"/>
    </source>
</evidence>
<dbReference type="EC" id="2.7.13.3" evidence="3"/>
<organism evidence="16 17">
    <name type="scientific">Izhakiella australiensis</name>
    <dbReference type="NCBI Taxonomy" id="1926881"/>
    <lineage>
        <taxon>Bacteria</taxon>
        <taxon>Pseudomonadati</taxon>
        <taxon>Pseudomonadota</taxon>
        <taxon>Gammaproteobacteria</taxon>
        <taxon>Enterobacterales</taxon>
        <taxon>Erwiniaceae</taxon>
        <taxon>Izhakiella</taxon>
    </lineage>
</organism>
<evidence type="ECO:0000256" key="3">
    <source>
        <dbReference type="ARBA" id="ARBA00012438"/>
    </source>
</evidence>
<dbReference type="CDD" id="cd16915">
    <property type="entry name" value="HATPase_DpiB-CitA-like"/>
    <property type="match status" value="1"/>
</dbReference>
<dbReference type="Pfam" id="PF00989">
    <property type="entry name" value="PAS"/>
    <property type="match status" value="1"/>
</dbReference>
<dbReference type="SMART" id="SM00091">
    <property type="entry name" value="PAS"/>
    <property type="match status" value="1"/>
</dbReference>
<evidence type="ECO:0000256" key="13">
    <source>
        <dbReference type="ARBA" id="ARBA00023136"/>
    </source>
</evidence>
<dbReference type="InterPro" id="IPR004358">
    <property type="entry name" value="Sig_transdc_His_kin-like_C"/>
</dbReference>
<keyword evidence="5" id="KW-0597">Phosphoprotein</keyword>
<keyword evidence="17" id="KW-1185">Reference proteome</keyword>
<dbReference type="RefSeq" id="WP_078004346.1">
    <property type="nucleotide sequence ID" value="NZ_MRUL01000017.1"/>
</dbReference>
<keyword evidence="4" id="KW-1003">Cell membrane</keyword>
<gene>
    <name evidence="16" type="ORF">BTJ39_19195</name>
</gene>
<evidence type="ECO:0000256" key="12">
    <source>
        <dbReference type="ARBA" id="ARBA00023012"/>
    </source>
</evidence>
<feature type="domain" description="Histidine kinase" evidence="15">
    <location>
        <begin position="424"/>
        <end position="541"/>
    </location>
</feature>
<dbReference type="InterPro" id="IPR013767">
    <property type="entry name" value="PAS_fold"/>
</dbReference>
<keyword evidence="6" id="KW-0808">Transferase</keyword>
<keyword evidence="10" id="KW-0067">ATP-binding</keyword>
<accession>A0A1S8YG95</accession>
<dbReference type="CDD" id="cd00130">
    <property type="entry name" value="PAS"/>
    <property type="match status" value="1"/>
</dbReference>
<dbReference type="GO" id="GO:0006355">
    <property type="term" value="P:regulation of DNA-templated transcription"/>
    <property type="evidence" value="ECO:0007669"/>
    <property type="project" value="InterPro"/>
</dbReference>
<keyword evidence="11 14" id="KW-1133">Transmembrane helix</keyword>
<keyword evidence="9 16" id="KW-0418">Kinase</keyword>
<evidence type="ECO:0000313" key="16">
    <source>
        <dbReference type="EMBL" id="OON38111.1"/>
    </source>
</evidence>
<evidence type="ECO:0000256" key="4">
    <source>
        <dbReference type="ARBA" id="ARBA00022475"/>
    </source>
</evidence>
<dbReference type="PANTHER" id="PTHR43547">
    <property type="entry name" value="TWO-COMPONENT HISTIDINE KINASE"/>
    <property type="match status" value="1"/>
</dbReference>
<dbReference type="PROSITE" id="PS50109">
    <property type="entry name" value="HIS_KIN"/>
    <property type="match status" value="1"/>
</dbReference>
<dbReference type="InterPro" id="IPR005467">
    <property type="entry name" value="His_kinase_dom"/>
</dbReference>
<dbReference type="InterPro" id="IPR036890">
    <property type="entry name" value="HATPase_C_sf"/>
</dbReference>
<evidence type="ECO:0000256" key="5">
    <source>
        <dbReference type="ARBA" id="ARBA00022553"/>
    </source>
</evidence>
<evidence type="ECO:0000256" key="14">
    <source>
        <dbReference type="SAM" id="Phobius"/>
    </source>
</evidence>
<dbReference type="OrthoDB" id="9792686at2"/>
<dbReference type="SUPFAM" id="SSF55890">
    <property type="entry name" value="Sporulation response regulatory protein Spo0B"/>
    <property type="match status" value="1"/>
</dbReference>